<keyword evidence="4" id="KW-0472">Membrane</keyword>
<feature type="transmembrane region" description="Helical" evidence="4">
    <location>
        <begin position="185"/>
        <end position="207"/>
    </location>
</feature>
<dbReference type="PANTHER" id="PTHR45138">
    <property type="entry name" value="REGULATORY COMPONENTS OF SENSORY TRANSDUCTION SYSTEM"/>
    <property type="match status" value="1"/>
</dbReference>
<dbReference type="SUPFAM" id="SSF55073">
    <property type="entry name" value="Nucleotide cyclase"/>
    <property type="match status" value="1"/>
</dbReference>
<feature type="transmembrane region" description="Helical" evidence="4">
    <location>
        <begin position="6"/>
        <end position="31"/>
    </location>
</feature>
<evidence type="ECO:0000259" key="5">
    <source>
        <dbReference type="PROSITE" id="PS50887"/>
    </source>
</evidence>
<reference evidence="6 7" key="1">
    <citation type="submission" date="2014-04" db="EMBL/GenBank/DDBJ databases">
        <title>Draft genome sequence of Hydrogenovibrio marinus MH-110, a model organism for aerobic H2 metabolism.</title>
        <authorList>
            <person name="Cha H.J."/>
            <person name="Jo B.H."/>
            <person name="Hwang B.H."/>
        </authorList>
    </citation>
    <scope>NUCLEOTIDE SEQUENCE [LARGE SCALE GENOMIC DNA]</scope>
    <source>
        <strain evidence="6 7">MH-110</strain>
    </source>
</reference>
<gene>
    <name evidence="6" type="ORF">EI16_08615</name>
</gene>
<dbReference type="STRING" id="28885.EI16_08615"/>
<keyword evidence="4" id="KW-0812">Transmembrane</keyword>
<dbReference type="NCBIfam" id="TIGR00254">
    <property type="entry name" value="GGDEF"/>
    <property type="match status" value="1"/>
</dbReference>
<evidence type="ECO:0000256" key="4">
    <source>
        <dbReference type="SAM" id="Phobius"/>
    </source>
</evidence>
<evidence type="ECO:0000313" key="7">
    <source>
        <dbReference type="Proteomes" id="UP000027341"/>
    </source>
</evidence>
<dbReference type="AlphaFoldDB" id="A0A066ZS59"/>
<sequence length="383" mass="42455">MLETDFHTYIYALHAVLITSTASILLVIFSLQNRELPVASIRLFKLFFLFAIISWTLLAARDLYGPTHKFLPPGTGYIISSFLLLIAVKQCSDDLKKIAFIAGLHIIPIYAIFHAEGAFQHILVGSIYALFVYPIIFYASLKRAIKLKNIGSGLIALSALVIVITAPIQLYLAYEFNSLRTAYTIAFTATTTSFILVSIGFLTSILIHDHRQLLDLALNDPLTGVLNRRGLTKALPIILSTTEVQQTLLNVISVDIDYFKQVNDSYGHKVGDAVLIEVAKVLQETSRQGDLVARIGGEEFVLILPSLTLDVTKDIAERIRHKIESTPIQFPECDIQVTASFGIASASGRINFDTLLKEADKMLYQAKNNGRNCICCQENLDMA</sequence>
<dbReference type="FunFam" id="3.30.70.270:FF:000001">
    <property type="entry name" value="Diguanylate cyclase domain protein"/>
    <property type="match status" value="1"/>
</dbReference>
<evidence type="ECO:0000256" key="3">
    <source>
        <dbReference type="ARBA" id="ARBA00034247"/>
    </source>
</evidence>
<dbReference type="InterPro" id="IPR043128">
    <property type="entry name" value="Rev_trsase/Diguanyl_cyclase"/>
</dbReference>
<dbReference type="Proteomes" id="UP000027341">
    <property type="component" value="Unassembled WGS sequence"/>
</dbReference>
<evidence type="ECO:0000313" key="6">
    <source>
        <dbReference type="EMBL" id="KDN96327.1"/>
    </source>
</evidence>
<keyword evidence="7" id="KW-1185">Reference proteome</keyword>
<dbReference type="InterPro" id="IPR050469">
    <property type="entry name" value="Diguanylate_Cyclase"/>
</dbReference>
<feature type="transmembrane region" description="Helical" evidence="4">
    <location>
        <begin position="70"/>
        <end position="88"/>
    </location>
</feature>
<evidence type="ECO:0000256" key="1">
    <source>
        <dbReference type="ARBA" id="ARBA00001946"/>
    </source>
</evidence>
<evidence type="ECO:0000256" key="2">
    <source>
        <dbReference type="ARBA" id="ARBA00012528"/>
    </source>
</evidence>
<proteinExistence type="predicted"/>
<feature type="transmembrane region" description="Helical" evidence="4">
    <location>
        <begin position="119"/>
        <end position="141"/>
    </location>
</feature>
<comment type="cofactor">
    <cofactor evidence="1">
        <name>Mg(2+)</name>
        <dbReference type="ChEBI" id="CHEBI:18420"/>
    </cofactor>
</comment>
<name>A0A066ZS59_HYDMR</name>
<dbReference type="Gene3D" id="3.30.70.270">
    <property type="match status" value="1"/>
</dbReference>
<dbReference type="PROSITE" id="PS50887">
    <property type="entry name" value="GGDEF"/>
    <property type="match status" value="1"/>
</dbReference>
<dbReference type="InterPro" id="IPR029787">
    <property type="entry name" value="Nucleotide_cyclase"/>
</dbReference>
<dbReference type="SMART" id="SM00267">
    <property type="entry name" value="GGDEF"/>
    <property type="match status" value="1"/>
</dbReference>
<dbReference type="InterPro" id="IPR000160">
    <property type="entry name" value="GGDEF_dom"/>
</dbReference>
<accession>A0A066ZS59</accession>
<dbReference type="GO" id="GO:0052621">
    <property type="term" value="F:diguanylate cyclase activity"/>
    <property type="evidence" value="ECO:0007669"/>
    <property type="project" value="UniProtKB-EC"/>
</dbReference>
<dbReference type="RefSeq" id="WP_051623107.1">
    <property type="nucleotide sequence ID" value="NZ_AP020335.1"/>
</dbReference>
<dbReference type="Pfam" id="PF00990">
    <property type="entry name" value="GGDEF"/>
    <property type="match status" value="1"/>
</dbReference>
<feature type="domain" description="GGDEF" evidence="5">
    <location>
        <begin position="247"/>
        <end position="379"/>
    </location>
</feature>
<comment type="catalytic activity">
    <reaction evidence="3">
        <text>2 GTP = 3',3'-c-di-GMP + 2 diphosphate</text>
        <dbReference type="Rhea" id="RHEA:24898"/>
        <dbReference type="ChEBI" id="CHEBI:33019"/>
        <dbReference type="ChEBI" id="CHEBI:37565"/>
        <dbReference type="ChEBI" id="CHEBI:58805"/>
        <dbReference type="EC" id="2.7.7.65"/>
    </reaction>
</comment>
<comment type="caution">
    <text evidence="6">The sequence shown here is derived from an EMBL/GenBank/DDBJ whole genome shotgun (WGS) entry which is preliminary data.</text>
</comment>
<organism evidence="6 7">
    <name type="scientific">Hydrogenovibrio marinus</name>
    <dbReference type="NCBI Taxonomy" id="28885"/>
    <lineage>
        <taxon>Bacteria</taxon>
        <taxon>Pseudomonadati</taxon>
        <taxon>Pseudomonadota</taxon>
        <taxon>Gammaproteobacteria</taxon>
        <taxon>Thiotrichales</taxon>
        <taxon>Piscirickettsiaceae</taxon>
        <taxon>Hydrogenovibrio</taxon>
    </lineage>
</organism>
<feature type="transmembrane region" description="Helical" evidence="4">
    <location>
        <begin position="153"/>
        <end position="173"/>
    </location>
</feature>
<feature type="transmembrane region" description="Helical" evidence="4">
    <location>
        <begin position="43"/>
        <end position="64"/>
    </location>
</feature>
<dbReference type="CDD" id="cd01949">
    <property type="entry name" value="GGDEF"/>
    <property type="match status" value="1"/>
</dbReference>
<keyword evidence="4" id="KW-1133">Transmembrane helix</keyword>
<feature type="transmembrane region" description="Helical" evidence="4">
    <location>
        <begin position="95"/>
        <end position="113"/>
    </location>
</feature>
<protein>
    <recommendedName>
        <fullName evidence="2">diguanylate cyclase</fullName>
        <ecNumber evidence="2">2.7.7.65</ecNumber>
    </recommendedName>
</protein>
<dbReference type="EC" id="2.7.7.65" evidence="2"/>
<dbReference type="EMBL" id="JMIU01000001">
    <property type="protein sequence ID" value="KDN96327.1"/>
    <property type="molecule type" value="Genomic_DNA"/>
</dbReference>
<dbReference type="PANTHER" id="PTHR45138:SF9">
    <property type="entry name" value="DIGUANYLATE CYCLASE DGCM-RELATED"/>
    <property type="match status" value="1"/>
</dbReference>